<accession>A0A1I7UPH8</accession>
<organism evidence="1 2">
    <name type="scientific">Caenorhabditis tropicalis</name>
    <dbReference type="NCBI Taxonomy" id="1561998"/>
    <lineage>
        <taxon>Eukaryota</taxon>
        <taxon>Metazoa</taxon>
        <taxon>Ecdysozoa</taxon>
        <taxon>Nematoda</taxon>
        <taxon>Chromadorea</taxon>
        <taxon>Rhabditida</taxon>
        <taxon>Rhabditina</taxon>
        <taxon>Rhabditomorpha</taxon>
        <taxon>Rhabditoidea</taxon>
        <taxon>Rhabditidae</taxon>
        <taxon>Peloderinae</taxon>
        <taxon>Caenorhabditis</taxon>
    </lineage>
</organism>
<proteinExistence type="predicted"/>
<name>A0A1I7UPH8_9PELO</name>
<dbReference type="WBParaSite" id="Csp11.Scaffold630.g18041.t1">
    <property type="protein sequence ID" value="Csp11.Scaffold630.g18041.t1"/>
    <property type="gene ID" value="Csp11.Scaffold630.g18041"/>
</dbReference>
<dbReference type="PANTHER" id="PTHR31379">
    <property type="entry name" value="F-BOX C PROTEIN-RELATED-RELATED"/>
    <property type="match status" value="1"/>
</dbReference>
<dbReference type="Proteomes" id="UP000095282">
    <property type="component" value="Unplaced"/>
</dbReference>
<protein>
    <submittedName>
        <fullName evidence="2">FTH domain-containing protein</fullName>
    </submittedName>
</protein>
<evidence type="ECO:0000313" key="2">
    <source>
        <dbReference type="WBParaSite" id="Csp11.Scaffold630.g18041.t1"/>
    </source>
</evidence>
<reference evidence="2" key="1">
    <citation type="submission" date="2016-11" db="UniProtKB">
        <authorList>
            <consortium name="WormBaseParasite"/>
        </authorList>
    </citation>
    <scope>IDENTIFICATION</scope>
</reference>
<sequence>MKPVSSPLYNYIIPYLDFSLRTNLANRCPELSQQIPIKINKMVITPDNIQIDNTTYTIGVIQLYPNFKTPSHIELRNKNGGFKHDVDRYGFKKREETENHSEERKQIMMDNYERYKKEKEEAEKLGPAGRVKMFSCIVHMNKIHDELFPNSDENKDPNYIHRIQLKIEKFKSMSRTVPLWTSIEQVEYQNSYFEARGYLIKKLFLNKNLVIKNLNIQGEMYLNKLSASIDTIEIDKFSDFDALRNCRNLIVHNISDFNVFVKAFPSFKTHYILFKDSGVTEDSAWKLTEVLQSTVPTKHLKIIVEKQKAEMILKEIATMRGAEYGEIYEIWCTEHPECVILPKSDELEINVYITPMEGQTDDKRLLHFKVNPKGYAYSLS</sequence>
<dbReference type="PANTHER" id="PTHR31379:SF1">
    <property type="entry name" value="F-BOX C PROTEIN-RELATED"/>
    <property type="match status" value="1"/>
</dbReference>
<keyword evidence="1" id="KW-1185">Reference proteome</keyword>
<dbReference type="AlphaFoldDB" id="A0A1I7UPH8"/>
<evidence type="ECO:0000313" key="1">
    <source>
        <dbReference type="Proteomes" id="UP000095282"/>
    </source>
</evidence>
<dbReference type="InterPro" id="IPR021942">
    <property type="entry name" value="DUF3557"/>
</dbReference>